<organism evidence="1 2">
    <name type="scientific">Colletotrichum chrysophilum</name>
    <dbReference type="NCBI Taxonomy" id="1836956"/>
    <lineage>
        <taxon>Eukaryota</taxon>
        <taxon>Fungi</taxon>
        <taxon>Dikarya</taxon>
        <taxon>Ascomycota</taxon>
        <taxon>Pezizomycotina</taxon>
        <taxon>Sordariomycetes</taxon>
        <taxon>Hypocreomycetidae</taxon>
        <taxon>Glomerellales</taxon>
        <taxon>Glomerellaceae</taxon>
        <taxon>Colletotrichum</taxon>
        <taxon>Colletotrichum gloeosporioides species complex</taxon>
    </lineage>
</organism>
<name>A0AAD9EJ87_9PEZI</name>
<reference evidence="1" key="1">
    <citation type="submission" date="2023-01" db="EMBL/GenBank/DDBJ databases">
        <title>Colletotrichum chrysophilum M932 genome sequence.</title>
        <authorList>
            <person name="Baroncelli R."/>
        </authorList>
    </citation>
    <scope>NUCLEOTIDE SEQUENCE</scope>
    <source>
        <strain evidence="1">M932</strain>
    </source>
</reference>
<sequence>MEPADQPSVCHASLQWSMLALSTLLPLGQPFRACSAMQKPRMPSRRMHAADRATTVASWHASTTFHSSSLGFLKDRHSLLHEKEPASRDLSVTETLSISSPSGLNSVRLKHVLRSSACNCLG</sequence>
<dbReference type="EMBL" id="JAQOWY010000049">
    <property type="protein sequence ID" value="KAK1853754.1"/>
    <property type="molecule type" value="Genomic_DNA"/>
</dbReference>
<gene>
    <name evidence="1" type="ORF">CCHR01_03632</name>
</gene>
<accession>A0AAD9EJ87</accession>
<keyword evidence="2" id="KW-1185">Reference proteome</keyword>
<dbReference type="Proteomes" id="UP001243330">
    <property type="component" value="Unassembled WGS sequence"/>
</dbReference>
<evidence type="ECO:0000313" key="1">
    <source>
        <dbReference type="EMBL" id="KAK1853754.1"/>
    </source>
</evidence>
<dbReference type="AlphaFoldDB" id="A0AAD9EJ87"/>
<protein>
    <submittedName>
        <fullName evidence="1">Uncharacterized protein</fullName>
    </submittedName>
</protein>
<proteinExistence type="predicted"/>
<comment type="caution">
    <text evidence="1">The sequence shown here is derived from an EMBL/GenBank/DDBJ whole genome shotgun (WGS) entry which is preliminary data.</text>
</comment>
<evidence type="ECO:0000313" key="2">
    <source>
        <dbReference type="Proteomes" id="UP001243330"/>
    </source>
</evidence>